<organism evidence="1 2">
    <name type="scientific">Symbiochloris irregularis</name>
    <dbReference type="NCBI Taxonomy" id="706552"/>
    <lineage>
        <taxon>Eukaryota</taxon>
        <taxon>Viridiplantae</taxon>
        <taxon>Chlorophyta</taxon>
        <taxon>core chlorophytes</taxon>
        <taxon>Trebouxiophyceae</taxon>
        <taxon>Trebouxiales</taxon>
        <taxon>Trebouxiaceae</taxon>
        <taxon>Symbiochloris</taxon>
    </lineage>
</organism>
<comment type="caution">
    <text evidence="1">The sequence shown here is derived from an EMBL/GenBank/DDBJ whole genome shotgun (WGS) entry which is preliminary data.</text>
</comment>
<evidence type="ECO:0000313" key="1">
    <source>
        <dbReference type="EMBL" id="KAK9808345.1"/>
    </source>
</evidence>
<keyword evidence="2" id="KW-1185">Reference proteome</keyword>
<dbReference type="EMBL" id="JALJOQ010000024">
    <property type="protein sequence ID" value="KAK9808345.1"/>
    <property type="molecule type" value="Genomic_DNA"/>
</dbReference>
<protein>
    <submittedName>
        <fullName evidence="1">Uncharacterized protein</fullName>
    </submittedName>
</protein>
<dbReference type="Proteomes" id="UP001465755">
    <property type="component" value="Unassembled WGS sequence"/>
</dbReference>
<reference evidence="1 2" key="1">
    <citation type="journal article" date="2024" name="Nat. Commun.">
        <title>Phylogenomics reveals the evolutionary origins of lichenization in chlorophyte algae.</title>
        <authorList>
            <person name="Puginier C."/>
            <person name="Libourel C."/>
            <person name="Otte J."/>
            <person name="Skaloud P."/>
            <person name="Haon M."/>
            <person name="Grisel S."/>
            <person name="Petersen M."/>
            <person name="Berrin J.G."/>
            <person name="Delaux P.M."/>
            <person name="Dal Grande F."/>
            <person name="Keller J."/>
        </authorList>
    </citation>
    <scope>NUCLEOTIDE SEQUENCE [LARGE SCALE GENOMIC DNA]</scope>
    <source>
        <strain evidence="1 2">SAG 2036</strain>
    </source>
</reference>
<sequence length="327" mass="36014">MPRLVELPRIRRDQLTFLDSSPCGGGAYSNLRRVSVATDSEAAKLGVTRNDTLAFKEALWDTSLQGEKLAAAQWAAYWEIGNEGRLLATTVEEARKGGDPECQVIMMMPLAAVMDDQDRANREAFLPVGLLMPYLPHGTLHDLLDHKPQNFLFAGPLPKKLSPQEAHLLARLLSIDSGLGWSVTEQPERDMNLFRGSPNYASPESVDPKRPQSLPTDVWSACKTIKTTLPGGLPAVRKPMKGFSSEKLPLEHPLRKGMCAPFQHLCEAIGGYFGEFLSTTTLPLGLMADPSQRLTADYLYNRFVKQRQSVLDADIKLAEAGDPAAFL</sequence>
<dbReference type="InterPro" id="IPR011009">
    <property type="entry name" value="Kinase-like_dom_sf"/>
</dbReference>
<name>A0AAW1PER9_9CHLO</name>
<evidence type="ECO:0000313" key="2">
    <source>
        <dbReference type="Proteomes" id="UP001465755"/>
    </source>
</evidence>
<proteinExistence type="predicted"/>
<gene>
    <name evidence="1" type="ORF">WJX73_004211</name>
</gene>
<dbReference type="Gene3D" id="1.10.510.10">
    <property type="entry name" value="Transferase(Phosphotransferase) domain 1"/>
    <property type="match status" value="1"/>
</dbReference>
<dbReference type="AlphaFoldDB" id="A0AAW1PER9"/>
<dbReference type="SUPFAM" id="SSF56112">
    <property type="entry name" value="Protein kinase-like (PK-like)"/>
    <property type="match status" value="1"/>
</dbReference>
<accession>A0AAW1PER9</accession>